<organism evidence="8 9">
    <name type="scientific">Salimicrobium album</name>
    <dbReference type="NCBI Taxonomy" id="50717"/>
    <lineage>
        <taxon>Bacteria</taxon>
        <taxon>Bacillati</taxon>
        <taxon>Bacillota</taxon>
        <taxon>Bacilli</taxon>
        <taxon>Bacillales</taxon>
        <taxon>Bacillaceae</taxon>
        <taxon>Salimicrobium</taxon>
    </lineage>
</organism>
<evidence type="ECO:0000259" key="7">
    <source>
        <dbReference type="Pfam" id="PF06271"/>
    </source>
</evidence>
<dbReference type="InterPro" id="IPR051791">
    <property type="entry name" value="Pra-immunoreactive"/>
</dbReference>
<name>A0A1H3HXL9_9BACI</name>
<evidence type="ECO:0000256" key="3">
    <source>
        <dbReference type="ARBA" id="ARBA00022692"/>
    </source>
</evidence>
<dbReference type="InterPro" id="IPR010432">
    <property type="entry name" value="RDD"/>
</dbReference>
<keyword evidence="2" id="KW-1003">Cell membrane</keyword>
<keyword evidence="5 6" id="KW-0472">Membrane</keyword>
<gene>
    <name evidence="8" type="ORF">SAMN04488081_2324</name>
</gene>
<dbReference type="PANTHER" id="PTHR36115">
    <property type="entry name" value="PROLINE-RICH ANTIGEN HOMOLOG-RELATED"/>
    <property type="match status" value="1"/>
</dbReference>
<keyword evidence="9" id="KW-1185">Reference proteome</keyword>
<accession>A0A1H3HXL9</accession>
<keyword evidence="3 6" id="KW-0812">Transmembrane</keyword>
<comment type="caution">
    <text evidence="8">The sequence shown here is derived from an EMBL/GenBank/DDBJ whole genome shotgun (WGS) entry which is preliminary data.</text>
</comment>
<dbReference type="Proteomes" id="UP000198647">
    <property type="component" value="Unassembled WGS sequence"/>
</dbReference>
<evidence type="ECO:0000256" key="1">
    <source>
        <dbReference type="ARBA" id="ARBA00004651"/>
    </source>
</evidence>
<evidence type="ECO:0000256" key="5">
    <source>
        <dbReference type="ARBA" id="ARBA00023136"/>
    </source>
</evidence>
<evidence type="ECO:0000256" key="6">
    <source>
        <dbReference type="SAM" id="Phobius"/>
    </source>
</evidence>
<evidence type="ECO:0000256" key="2">
    <source>
        <dbReference type="ARBA" id="ARBA00022475"/>
    </source>
</evidence>
<sequence>MQQPAGFWVRLGANILDSLIIGVILALLAFIVYGDITRLNERSPLDALSFLYSLLLPVFWRGYVIGKKLMGVRIVKVSGEDVTIGNMLLRIVVGGIVYILTLGIGVIVSAFMVGLREDKRAIHDLIAGTQVIHDGEG</sequence>
<comment type="subcellular location">
    <subcellularLocation>
        <location evidence="1">Cell membrane</location>
        <topology evidence="1">Multi-pass membrane protein</topology>
    </subcellularLocation>
</comment>
<dbReference type="EMBL" id="FNOS01000006">
    <property type="protein sequence ID" value="SDY20207.1"/>
    <property type="molecule type" value="Genomic_DNA"/>
</dbReference>
<feature type="transmembrane region" description="Helical" evidence="6">
    <location>
        <begin position="87"/>
        <end position="113"/>
    </location>
</feature>
<feature type="transmembrane region" description="Helical" evidence="6">
    <location>
        <begin position="45"/>
        <end position="63"/>
    </location>
</feature>
<proteinExistence type="predicted"/>
<dbReference type="RefSeq" id="WP_093107881.1">
    <property type="nucleotide sequence ID" value="NZ_FNOS01000006.1"/>
</dbReference>
<feature type="transmembrane region" description="Helical" evidence="6">
    <location>
        <begin position="12"/>
        <end position="33"/>
    </location>
</feature>
<dbReference type="Pfam" id="PF06271">
    <property type="entry name" value="RDD"/>
    <property type="match status" value="1"/>
</dbReference>
<reference evidence="8 9" key="1">
    <citation type="submission" date="2016-10" db="EMBL/GenBank/DDBJ databases">
        <authorList>
            <person name="Varghese N."/>
            <person name="Submissions S."/>
        </authorList>
    </citation>
    <scope>NUCLEOTIDE SEQUENCE [LARGE SCALE GENOMIC DNA]</scope>
    <source>
        <strain evidence="8 9">DSM 20748</strain>
    </source>
</reference>
<dbReference type="PANTHER" id="PTHR36115:SF9">
    <property type="entry name" value="LMO1584 PROTEIN"/>
    <property type="match status" value="1"/>
</dbReference>
<protein>
    <submittedName>
        <fullName evidence="8">Uncharacterized membrane protein YckC, RDD family</fullName>
    </submittedName>
</protein>
<keyword evidence="4 6" id="KW-1133">Transmembrane helix</keyword>
<feature type="domain" description="RDD" evidence="7">
    <location>
        <begin position="4"/>
        <end position="128"/>
    </location>
</feature>
<evidence type="ECO:0000256" key="4">
    <source>
        <dbReference type="ARBA" id="ARBA00022989"/>
    </source>
</evidence>
<evidence type="ECO:0000313" key="8">
    <source>
        <dbReference type="EMBL" id="SDY20207.1"/>
    </source>
</evidence>
<evidence type="ECO:0000313" key="9">
    <source>
        <dbReference type="Proteomes" id="UP000198647"/>
    </source>
</evidence>